<accession>A0AAU9N4E0</accession>
<comment type="caution">
    <text evidence="6">The sequence shown here is derived from an EMBL/GenBank/DDBJ whole genome shotgun (WGS) entry which is preliminary data.</text>
</comment>
<dbReference type="PANTHER" id="PTHR13768">
    <property type="entry name" value="SOLUBLE NSF ATTACHMENT PROTEIN SNAP"/>
    <property type="match status" value="1"/>
</dbReference>
<dbReference type="AlphaFoldDB" id="A0AAU9N4E0"/>
<dbReference type="PANTHER" id="PTHR13768:SF33">
    <property type="entry name" value="NSF ATTACHMENT PROTEIN-RELATED"/>
    <property type="match status" value="1"/>
</dbReference>
<sequence>MRVYFPKGLNQRFSLSHSIVMGPTELPSQLADLGSDYRTQFKLRNGGLLGASYIQEFEKKADKKLNGWGFFGSKFEDAGDLYEKAANSYKLAKSWDQAGSVYVKLADCHLKMDSKHEVASAYADAAHSYKKTSTKGEEVTTSANQCKQKIAQFSAQLEQYQKAIEIYEEIAKQSLNNNLLKYGVRGHLLNVGICQLCKGDGNTGGEDRDASIDAFNKPGVMQCPNCRKIEKGRWLYAYGCRPYPEFSMDDWTHDEDLYDFSYSESSMWCSFGGFTRLTASFDENLTLKSEINRLTDNSEKLKLQNAKLTEKLRNVQEENDTEDKKRFGDRVALVGPHHDPPTNMTYNQVEEDILNFSEGLRVIGIKPCEKVALFADNSCRCLVADQGSKGESQVRD</sequence>
<dbReference type="SUPFAM" id="SSF56801">
    <property type="entry name" value="Acetyl-CoA synthetase-like"/>
    <property type="match status" value="1"/>
</dbReference>
<protein>
    <recommendedName>
        <fullName evidence="5">AMP-dependent synthetase/ligase domain-containing protein</fullName>
    </recommendedName>
</protein>
<keyword evidence="4" id="KW-0175">Coiled coil</keyword>
<dbReference type="GO" id="GO:0006886">
    <property type="term" value="P:intracellular protein transport"/>
    <property type="evidence" value="ECO:0007669"/>
    <property type="project" value="InterPro"/>
</dbReference>
<reference evidence="6 7" key="1">
    <citation type="submission" date="2022-01" db="EMBL/GenBank/DDBJ databases">
        <authorList>
            <person name="Xiong W."/>
            <person name="Schranz E."/>
        </authorList>
    </citation>
    <scope>NUCLEOTIDE SEQUENCE [LARGE SCALE GENOMIC DNA]</scope>
</reference>
<evidence type="ECO:0000256" key="3">
    <source>
        <dbReference type="ARBA" id="ARBA00022927"/>
    </source>
</evidence>
<name>A0AAU9N4E0_9ASTR</name>
<dbReference type="EMBL" id="CAKMRJ010003984">
    <property type="protein sequence ID" value="CAH1434844.1"/>
    <property type="molecule type" value="Genomic_DNA"/>
</dbReference>
<dbReference type="Pfam" id="PF00501">
    <property type="entry name" value="AMP-binding"/>
    <property type="match status" value="1"/>
</dbReference>
<evidence type="ECO:0000259" key="5">
    <source>
        <dbReference type="Pfam" id="PF00501"/>
    </source>
</evidence>
<dbReference type="InterPro" id="IPR000744">
    <property type="entry name" value="NSF_attach"/>
</dbReference>
<feature type="coiled-coil region" evidence="4">
    <location>
        <begin position="143"/>
        <end position="177"/>
    </location>
</feature>
<gene>
    <name evidence="6" type="ORF">LVIROSA_LOCUS21327</name>
</gene>
<dbReference type="GO" id="GO:0019905">
    <property type="term" value="F:syntaxin binding"/>
    <property type="evidence" value="ECO:0007669"/>
    <property type="project" value="TreeGrafter"/>
</dbReference>
<keyword evidence="2" id="KW-0813">Transport</keyword>
<comment type="similarity">
    <text evidence="1">Belongs to the SNAP family.</text>
</comment>
<feature type="domain" description="AMP-dependent synthetase/ligase" evidence="5">
    <location>
        <begin position="324"/>
        <end position="387"/>
    </location>
</feature>
<organism evidence="6 7">
    <name type="scientific">Lactuca virosa</name>
    <dbReference type="NCBI Taxonomy" id="75947"/>
    <lineage>
        <taxon>Eukaryota</taxon>
        <taxon>Viridiplantae</taxon>
        <taxon>Streptophyta</taxon>
        <taxon>Embryophyta</taxon>
        <taxon>Tracheophyta</taxon>
        <taxon>Spermatophyta</taxon>
        <taxon>Magnoliopsida</taxon>
        <taxon>eudicotyledons</taxon>
        <taxon>Gunneridae</taxon>
        <taxon>Pentapetalae</taxon>
        <taxon>asterids</taxon>
        <taxon>campanulids</taxon>
        <taxon>Asterales</taxon>
        <taxon>Asteraceae</taxon>
        <taxon>Cichorioideae</taxon>
        <taxon>Cichorieae</taxon>
        <taxon>Lactucinae</taxon>
        <taxon>Lactuca</taxon>
    </lineage>
</organism>
<dbReference type="Pfam" id="PF14938">
    <property type="entry name" value="SNAP"/>
    <property type="match status" value="2"/>
</dbReference>
<feature type="coiled-coil region" evidence="4">
    <location>
        <begin position="284"/>
        <end position="325"/>
    </location>
</feature>
<dbReference type="Gene3D" id="3.40.50.980">
    <property type="match status" value="1"/>
</dbReference>
<dbReference type="GO" id="GO:0031201">
    <property type="term" value="C:SNARE complex"/>
    <property type="evidence" value="ECO:0007669"/>
    <property type="project" value="TreeGrafter"/>
</dbReference>
<evidence type="ECO:0000313" key="7">
    <source>
        <dbReference type="Proteomes" id="UP001157418"/>
    </source>
</evidence>
<evidence type="ECO:0000256" key="2">
    <source>
        <dbReference type="ARBA" id="ARBA00022448"/>
    </source>
</evidence>
<keyword evidence="3" id="KW-0653">Protein transport</keyword>
<dbReference type="Gene3D" id="1.25.40.10">
    <property type="entry name" value="Tetratricopeptide repeat domain"/>
    <property type="match status" value="2"/>
</dbReference>
<keyword evidence="7" id="KW-1185">Reference proteome</keyword>
<dbReference type="Proteomes" id="UP001157418">
    <property type="component" value="Unassembled WGS sequence"/>
</dbReference>
<dbReference type="InterPro" id="IPR011990">
    <property type="entry name" value="TPR-like_helical_dom_sf"/>
</dbReference>
<evidence type="ECO:0000313" key="6">
    <source>
        <dbReference type="EMBL" id="CAH1434844.1"/>
    </source>
</evidence>
<dbReference type="GO" id="GO:0005483">
    <property type="term" value="F:soluble NSF attachment protein activity"/>
    <property type="evidence" value="ECO:0007669"/>
    <property type="project" value="TreeGrafter"/>
</dbReference>
<evidence type="ECO:0000256" key="4">
    <source>
        <dbReference type="SAM" id="Coils"/>
    </source>
</evidence>
<dbReference type="SUPFAM" id="SSF48452">
    <property type="entry name" value="TPR-like"/>
    <property type="match status" value="1"/>
</dbReference>
<evidence type="ECO:0000256" key="1">
    <source>
        <dbReference type="ARBA" id="ARBA00010050"/>
    </source>
</evidence>
<proteinExistence type="inferred from homology"/>
<dbReference type="InterPro" id="IPR000873">
    <property type="entry name" value="AMP-dep_synth/lig_dom"/>
</dbReference>
<dbReference type="GO" id="GO:0005774">
    <property type="term" value="C:vacuolar membrane"/>
    <property type="evidence" value="ECO:0007669"/>
    <property type="project" value="TreeGrafter"/>
</dbReference>
<dbReference type="GO" id="GO:0035494">
    <property type="term" value="P:SNARE complex disassembly"/>
    <property type="evidence" value="ECO:0007669"/>
    <property type="project" value="TreeGrafter"/>
</dbReference>